<sequence length="264" mass="29259">MADDELDSLYWAQPDAFTAQRTRLTAAARKRGDAATAKRISAARRPTTTAWIVNRLALEHRDTKQRLADLGDRLRAAHSAMDGDQIRDLSAEQHKLLDELAQAAFAAADVHRPSSTVRDDVTSTLQAAVADPEVRDRLGRLTRAEQWSGFGAFGDVAPVVRTARAGKAKPEPKLRDAKAEHQRLEKLNAAVAAAERAKAEADATLSERPTERDAARLRRDEARTRLRDAQWELNSAENRYEEAKRASRATAELVDKAHKDAQRS</sequence>
<protein>
    <submittedName>
        <fullName evidence="2">Uncharacterized protein</fullName>
    </submittedName>
</protein>
<keyword evidence="3" id="KW-1185">Reference proteome</keyword>
<accession>A0A7Z7IL40</accession>
<dbReference type="AlphaFoldDB" id="A0A7Z7IL40"/>
<feature type="compositionally biased region" description="Basic and acidic residues" evidence="1">
    <location>
        <begin position="253"/>
        <end position="264"/>
    </location>
</feature>
<feature type="region of interest" description="Disordered" evidence="1">
    <location>
        <begin position="199"/>
        <end position="264"/>
    </location>
</feature>
<dbReference type="RefSeq" id="WP_186243412.1">
    <property type="nucleotide sequence ID" value="NZ_OCTY01000002.1"/>
</dbReference>
<comment type="caution">
    <text evidence="2">The sequence shown here is derived from an EMBL/GenBank/DDBJ whole genome shotgun (WGS) entry which is preliminary data.</text>
</comment>
<proteinExistence type="predicted"/>
<evidence type="ECO:0000313" key="2">
    <source>
        <dbReference type="EMBL" id="SOJ55592.1"/>
    </source>
</evidence>
<organism evidence="2 3">
    <name type="scientific">Mycobacterium simulans</name>
    <dbReference type="NCBI Taxonomy" id="627089"/>
    <lineage>
        <taxon>Bacteria</taxon>
        <taxon>Bacillati</taxon>
        <taxon>Actinomycetota</taxon>
        <taxon>Actinomycetes</taxon>
        <taxon>Mycobacteriales</taxon>
        <taxon>Mycobacteriaceae</taxon>
        <taxon>Mycobacterium</taxon>
    </lineage>
</organism>
<gene>
    <name evidence="2" type="ORF">MSIMFB_03074</name>
</gene>
<dbReference type="Proteomes" id="UP000554965">
    <property type="component" value="Unassembled WGS sequence"/>
</dbReference>
<name>A0A7Z7IL40_9MYCO</name>
<evidence type="ECO:0000313" key="3">
    <source>
        <dbReference type="Proteomes" id="UP000554965"/>
    </source>
</evidence>
<dbReference type="EMBL" id="OCTY01000002">
    <property type="protein sequence ID" value="SOJ55592.1"/>
    <property type="molecule type" value="Genomic_DNA"/>
</dbReference>
<evidence type="ECO:0000256" key="1">
    <source>
        <dbReference type="SAM" id="MobiDB-lite"/>
    </source>
</evidence>
<feature type="compositionally biased region" description="Basic and acidic residues" evidence="1">
    <location>
        <begin position="208"/>
        <end position="230"/>
    </location>
</feature>
<reference evidence="2 3" key="1">
    <citation type="submission" date="2017-10" db="EMBL/GenBank/DDBJ databases">
        <authorList>
            <consortium name="Urmite Genomes"/>
        </authorList>
    </citation>
    <scope>NUCLEOTIDE SEQUENCE [LARGE SCALE GENOMIC DNA]</scope>
    <source>
        <strain evidence="2 3">FB-527</strain>
    </source>
</reference>